<keyword evidence="2" id="KW-1185">Reference proteome</keyword>
<reference evidence="1" key="1">
    <citation type="submission" date="2016-01" db="EMBL/GenBank/DDBJ databases">
        <authorList>
            <person name="Peeters C."/>
        </authorList>
    </citation>
    <scope>NUCLEOTIDE SEQUENCE</scope>
    <source>
        <strain evidence="1">LMG 29321</strain>
    </source>
</reference>
<evidence type="ECO:0000313" key="2">
    <source>
        <dbReference type="Proteomes" id="UP000071859"/>
    </source>
</evidence>
<gene>
    <name evidence="1" type="ORF">AWB78_05337</name>
</gene>
<dbReference type="RefSeq" id="WP_062608864.1">
    <property type="nucleotide sequence ID" value="NZ_FCOX02000033.1"/>
</dbReference>
<protein>
    <submittedName>
        <fullName evidence="1">Uncharacterized protein</fullName>
    </submittedName>
</protein>
<comment type="caution">
    <text evidence="1">The sequence shown here is derived from an EMBL/GenBank/DDBJ whole genome shotgun (WGS) entry which is preliminary data.</text>
</comment>
<accession>A0A158DLB6</accession>
<dbReference type="EMBL" id="FCOX02000033">
    <property type="protein sequence ID" value="SAK95409.1"/>
    <property type="molecule type" value="Genomic_DNA"/>
</dbReference>
<organism evidence="1 2">
    <name type="scientific">Caballeronia calidae</name>
    <dbReference type="NCBI Taxonomy" id="1777139"/>
    <lineage>
        <taxon>Bacteria</taxon>
        <taxon>Pseudomonadati</taxon>
        <taxon>Pseudomonadota</taxon>
        <taxon>Betaproteobacteria</taxon>
        <taxon>Burkholderiales</taxon>
        <taxon>Burkholderiaceae</taxon>
        <taxon>Caballeronia</taxon>
    </lineage>
</organism>
<name>A0A158DLB6_9BURK</name>
<proteinExistence type="predicted"/>
<dbReference type="Proteomes" id="UP000071859">
    <property type="component" value="Unassembled WGS sequence"/>
</dbReference>
<sequence length="171" mass="19876">MREQSSFNAFGVNYRTKHFAAYYAAQIFEKLDEIHPTELLALTEVKDGDSWVSLAAPSAIDRFVRDVCGVLRPHEALASIMGLVKQYNFGFKVPQLYVSRRFRSKGEEPDDPDGENPILARLYMEGKASWRELQEWYSLEDAYRMHREWLKAKLKEAREIEAARKEAERKG</sequence>
<dbReference type="OrthoDB" id="9940388at2"/>
<evidence type="ECO:0000313" key="1">
    <source>
        <dbReference type="EMBL" id="SAK95409.1"/>
    </source>
</evidence>
<dbReference type="AlphaFoldDB" id="A0A158DLB6"/>